<feature type="domain" description="Glycosyl transferase family 1" evidence="1">
    <location>
        <begin position="205"/>
        <end position="369"/>
    </location>
</feature>
<evidence type="ECO:0000259" key="1">
    <source>
        <dbReference type="Pfam" id="PF00534"/>
    </source>
</evidence>
<proteinExistence type="predicted"/>
<evidence type="ECO:0000313" key="4">
    <source>
        <dbReference type="Proteomes" id="UP000215559"/>
    </source>
</evidence>
<dbReference type="Gene3D" id="3.40.50.2000">
    <property type="entry name" value="Glycogen Phosphorylase B"/>
    <property type="match status" value="2"/>
</dbReference>
<dbReference type="EMBL" id="NOZP01000133">
    <property type="protein sequence ID" value="OYD14889.1"/>
    <property type="molecule type" value="Genomic_DNA"/>
</dbReference>
<feature type="domain" description="Glycosyltransferase subfamily 4-like N-terminal" evidence="2">
    <location>
        <begin position="29"/>
        <end position="190"/>
    </location>
</feature>
<comment type="caution">
    <text evidence="3">The sequence shown here is derived from an EMBL/GenBank/DDBJ whole genome shotgun (WGS) entry which is preliminary data.</text>
</comment>
<dbReference type="Pfam" id="PF00534">
    <property type="entry name" value="Glycos_transf_1"/>
    <property type="match status" value="1"/>
</dbReference>
<dbReference type="PANTHER" id="PTHR12526">
    <property type="entry name" value="GLYCOSYLTRANSFERASE"/>
    <property type="match status" value="1"/>
</dbReference>
<dbReference type="Proteomes" id="UP000215559">
    <property type="component" value="Unassembled WGS sequence"/>
</dbReference>
<protein>
    <recommendedName>
        <fullName evidence="5">Glycosyl transferase family 1 domain-containing protein</fullName>
    </recommendedName>
</protein>
<dbReference type="CDD" id="cd03801">
    <property type="entry name" value="GT4_PimA-like"/>
    <property type="match status" value="1"/>
</dbReference>
<name>A0A235BSA0_UNCW3</name>
<dbReference type="GO" id="GO:0016757">
    <property type="term" value="F:glycosyltransferase activity"/>
    <property type="evidence" value="ECO:0007669"/>
    <property type="project" value="InterPro"/>
</dbReference>
<dbReference type="InterPro" id="IPR001296">
    <property type="entry name" value="Glyco_trans_1"/>
</dbReference>
<dbReference type="SUPFAM" id="SSF53756">
    <property type="entry name" value="UDP-Glycosyltransferase/glycogen phosphorylase"/>
    <property type="match status" value="1"/>
</dbReference>
<accession>A0A235BSA0</accession>
<evidence type="ECO:0000313" key="3">
    <source>
        <dbReference type="EMBL" id="OYD14889.1"/>
    </source>
</evidence>
<sequence>MKVLYITTAYPRSEQDIITPWLVETITRLQKHTDITVFTSSYRGLHNQTIFATPVIRFRYFFKRWENLTHDETAVDRVKKGLFNKLLAVCYMIGGSLAICRLCHSQKFDIIHVHWPLPHAVFGYLATRICNAPMVISFHGAGLMWVRRELGIMKPFLRWAIRKADAITANSTHTAKAIQLIEKKHVNIVPFGAAVGRFPSTGPLTKKKEKQLLFVGRLVERKGIPYLIEAVEILKREFPVALNIIGYGPDEQMLRELIKQKGLENTVIMHGKVTPQQLHNQYLGCDVFVLPAVIDAKGDTEGLGVVIIEAMSYQKPVVASGVGGIVDLVIHNKTGLLTPPKDSKALASAIRSILTDHELAERLAKGGYEHIKANYSWPGIVGRLENIYRQLLNSQ</sequence>
<gene>
    <name evidence="3" type="ORF">CH330_07185</name>
</gene>
<reference evidence="3 4" key="1">
    <citation type="submission" date="2017-07" db="EMBL/GenBank/DDBJ databases">
        <title>Recovery of genomes from metagenomes via a dereplication, aggregation, and scoring strategy.</title>
        <authorList>
            <person name="Sieber C.M."/>
            <person name="Probst A.J."/>
            <person name="Sharrar A."/>
            <person name="Thomas B.C."/>
            <person name="Hess M."/>
            <person name="Tringe S.G."/>
            <person name="Banfield J.F."/>
        </authorList>
    </citation>
    <scope>NUCLEOTIDE SEQUENCE [LARGE SCALE GENOMIC DNA]</scope>
    <source>
        <strain evidence="3">JGI_Cruoil_03_51_56</strain>
    </source>
</reference>
<dbReference type="AlphaFoldDB" id="A0A235BSA0"/>
<evidence type="ECO:0000259" key="2">
    <source>
        <dbReference type="Pfam" id="PF13439"/>
    </source>
</evidence>
<dbReference type="Pfam" id="PF13439">
    <property type="entry name" value="Glyco_transf_4"/>
    <property type="match status" value="1"/>
</dbReference>
<organism evidence="3 4">
    <name type="scientific">candidate division WOR-3 bacterium JGI_Cruoil_03_51_56</name>
    <dbReference type="NCBI Taxonomy" id="1973747"/>
    <lineage>
        <taxon>Bacteria</taxon>
        <taxon>Bacteria division WOR-3</taxon>
    </lineage>
</organism>
<evidence type="ECO:0008006" key="5">
    <source>
        <dbReference type="Google" id="ProtNLM"/>
    </source>
</evidence>
<dbReference type="InterPro" id="IPR028098">
    <property type="entry name" value="Glyco_trans_4-like_N"/>
</dbReference>